<proteinExistence type="predicted"/>
<protein>
    <submittedName>
        <fullName evidence="2">Uncharacterized protein</fullName>
    </submittedName>
</protein>
<dbReference type="AlphaFoldDB" id="A0A7Y9EIS3"/>
<comment type="caution">
    <text evidence="2">The sequence shown here is derived from an EMBL/GenBank/DDBJ whole genome shotgun (WGS) entry which is preliminary data.</text>
</comment>
<reference evidence="2 3" key="1">
    <citation type="submission" date="2020-07" db="EMBL/GenBank/DDBJ databases">
        <title>Sequencing the genomes of 1000 actinobacteria strains.</title>
        <authorList>
            <person name="Klenk H.-P."/>
        </authorList>
    </citation>
    <scope>NUCLEOTIDE SEQUENCE [LARGE SCALE GENOMIC DNA]</scope>
    <source>
        <strain evidence="2 3">DSM 40398</strain>
    </source>
</reference>
<name>A0A7Y9EIS3_9ACTN</name>
<organism evidence="2 3">
    <name type="scientific">Actinomadura luteofluorescens</name>
    <dbReference type="NCBI Taxonomy" id="46163"/>
    <lineage>
        <taxon>Bacteria</taxon>
        <taxon>Bacillati</taxon>
        <taxon>Actinomycetota</taxon>
        <taxon>Actinomycetes</taxon>
        <taxon>Streptosporangiales</taxon>
        <taxon>Thermomonosporaceae</taxon>
        <taxon>Actinomadura</taxon>
    </lineage>
</organism>
<feature type="compositionally biased region" description="Basic and acidic residues" evidence="1">
    <location>
        <begin position="57"/>
        <end position="68"/>
    </location>
</feature>
<dbReference type="RefSeq" id="WP_179845375.1">
    <property type="nucleotide sequence ID" value="NZ_JACCBA010000001.1"/>
</dbReference>
<evidence type="ECO:0000313" key="2">
    <source>
        <dbReference type="EMBL" id="NYD48467.1"/>
    </source>
</evidence>
<accession>A0A7Y9EIS3</accession>
<evidence type="ECO:0000256" key="1">
    <source>
        <dbReference type="SAM" id="MobiDB-lite"/>
    </source>
</evidence>
<feature type="region of interest" description="Disordered" evidence="1">
    <location>
        <begin position="43"/>
        <end position="80"/>
    </location>
</feature>
<sequence length="80" mass="8832">MDEPPSSPDTHRSVPSGAELPWRITKAFALGIHIASTIPVRQQQDNLGDVTLTGHRNNPEHGRQDREGALAGQVHQRYDV</sequence>
<evidence type="ECO:0000313" key="3">
    <source>
        <dbReference type="Proteomes" id="UP000529783"/>
    </source>
</evidence>
<dbReference type="EMBL" id="JACCBA010000001">
    <property type="protein sequence ID" value="NYD48467.1"/>
    <property type="molecule type" value="Genomic_DNA"/>
</dbReference>
<dbReference type="Proteomes" id="UP000529783">
    <property type="component" value="Unassembled WGS sequence"/>
</dbReference>
<gene>
    <name evidence="2" type="ORF">BJY14_004450</name>
</gene>
<keyword evidence="3" id="KW-1185">Reference proteome</keyword>